<keyword evidence="15 17" id="KW-0460">Magnesium</keyword>
<evidence type="ECO:0000259" key="21">
    <source>
        <dbReference type="Pfam" id="PF00391"/>
    </source>
</evidence>
<dbReference type="EC" id="2.7.3.9" evidence="6 17"/>
<feature type="active site" description="Tele-phosphohistidine intermediate" evidence="18">
    <location>
        <position position="191"/>
    </location>
</feature>
<dbReference type="InterPro" id="IPR024692">
    <property type="entry name" value="PTS_EI"/>
</dbReference>
<dbReference type="eggNOG" id="COG1080">
    <property type="taxonomic scope" value="Bacteria"/>
</dbReference>
<feature type="binding site" evidence="19">
    <location>
        <begin position="458"/>
        <end position="459"/>
    </location>
    <ligand>
        <name>phosphoenolpyruvate</name>
        <dbReference type="ChEBI" id="CHEBI:58702"/>
    </ligand>
</feature>
<dbReference type="InterPro" id="IPR008279">
    <property type="entry name" value="PEP-util_enz_mobile_dom"/>
</dbReference>
<reference evidence="24 25" key="1">
    <citation type="submission" date="2013-02" db="EMBL/GenBank/DDBJ databases">
        <title>The Genome Sequence of Enterococcus asini ATCC_700915.</title>
        <authorList>
            <consortium name="The Broad Institute Genome Sequencing Platform"/>
            <consortium name="The Broad Institute Genome Sequencing Center for Infectious Disease"/>
            <person name="Earl A.M."/>
            <person name="Gilmore M.S."/>
            <person name="Lebreton F."/>
            <person name="Walker B."/>
            <person name="Young S.K."/>
            <person name="Zeng Q."/>
            <person name="Gargeya S."/>
            <person name="Fitzgerald M."/>
            <person name="Haas B."/>
            <person name="Abouelleil A."/>
            <person name="Alvarado L."/>
            <person name="Arachchi H.M."/>
            <person name="Berlin A.M."/>
            <person name="Chapman S.B."/>
            <person name="Dewar J."/>
            <person name="Goldberg J."/>
            <person name="Griggs A."/>
            <person name="Gujja S."/>
            <person name="Hansen M."/>
            <person name="Howarth C."/>
            <person name="Imamovic A."/>
            <person name="Larimer J."/>
            <person name="McCowan C."/>
            <person name="Murphy C."/>
            <person name="Neiman D."/>
            <person name="Pearson M."/>
            <person name="Priest M."/>
            <person name="Roberts A."/>
            <person name="Saif S."/>
            <person name="Shea T."/>
            <person name="Sisk P."/>
            <person name="Sykes S."/>
            <person name="Wortman J."/>
            <person name="Nusbaum C."/>
            <person name="Birren B."/>
        </authorList>
    </citation>
    <scope>NUCLEOTIDE SEQUENCE [LARGE SCALE GENOMIC DNA]</scope>
    <source>
        <strain evidence="24 25">ATCC 700915</strain>
    </source>
</reference>
<dbReference type="OrthoDB" id="9765468at2"/>
<dbReference type="PANTHER" id="PTHR46244:SF3">
    <property type="entry name" value="PHOSPHOENOLPYRUVATE-PROTEIN PHOSPHOTRANSFERASE"/>
    <property type="match status" value="1"/>
</dbReference>
<evidence type="ECO:0000256" key="3">
    <source>
        <dbReference type="ARBA" id="ARBA00002728"/>
    </source>
</evidence>
<keyword evidence="24" id="KW-0670">Pyruvate</keyword>
<dbReference type="GO" id="GO:0016301">
    <property type="term" value="F:kinase activity"/>
    <property type="evidence" value="ECO:0007669"/>
    <property type="project" value="UniProtKB-KW"/>
</dbReference>
<protein>
    <recommendedName>
        <fullName evidence="7 17">Phosphoenolpyruvate-protein phosphotransferase</fullName>
        <ecNumber evidence="6 17">2.7.3.9</ecNumber>
    </recommendedName>
    <alternativeName>
        <fullName evidence="16 17">Phosphotransferase system, enzyme I</fullName>
    </alternativeName>
</protein>
<comment type="caution">
    <text evidence="24">The sequence shown here is derived from an EMBL/GenBank/DDBJ whole genome shotgun (WGS) entry which is preliminary data.</text>
</comment>
<evidence type="ECO:0000256" key="6">
    <source>
        <dbReference type="ARBA" id="ARBA00012232"/>
    </source>
</evidence>
<comment type="subcellular location">
    <subcellularLocation>
        <location evidence="4 17">Cytoplasm</location>
    </subcellularLocation>
</comment>
<evidence type="ECO:0000256" key="2">
    <source>
        <dbReference type="ARBA" id="ARBA00001946"/>
    </source>
</evidence>
<proteinExistence type="inferred from homology"/>
<keyword evidence="13 17" id="KW-0479">Metal-binding</keyword>
<evidence type="ECO:0000256" key="10">
    <source>
        <dbReference type="ARBA" id="ARBA00022597"/>
    </source>
</evidence>
<comment type="cofactor">
    <cofactor evidence="2 17 20">
        <name>Mg(2+)</name>
        <dbReference type="ChEBI" id="CHEBI:18420"/>
    </cofactor>
</comment>
<dbReference type="FunFam" id="3.20.20.60:FF:000007">
    <property type="entry name" value="Phosphoenolpyruvate-protein phosphotransferase"/>
    <property type="match status" value="1"/>
</dbReference>
<keyword evidence="14 17" id="KW-0418">Kinase</keyword>
<keyword evidence="25" id="KW-1185">Reference proteome</keyword>
<evidence type="ECO:0000256" key="9">
    <source>
        <dbReference type="ARBA" id="ARBA00022490"/>
    </source>
</evidence>
<feature type="binding site" evidence="19">
    <location>
        <position position="334"/>
    </location>
    <ligand>
        <name>phosphoenolpyruvate</name>
        <dbReference type="ChEBI" id="CHEBI:58702"/>
    </ligand>
</feature>
<evidence type="ECO:0000256" key="17">
    <source>
        <dbReference type="PIRNR" id="PIRNR000732"/>
    </source>
</evidence>
<dbReference type="InterPro" id="IPR018274">
    <property type="entry name" value="PEP_util_AS"/>
</dbReference>
<sequence length="576" mass="63273">MVEKLKGIAASDGIAVAKAYLLVQPDLSFKKESVEDTAAEEKRLDDALAQSSNELTLIREKAAKSLGEAEAQVFDAHLMVLSDPEMIGQIKQNITDNKVNAESALKEVTDMYIGMFEAMDDNAYMQERAADIRDVAKRILAHLIGVTLPNPSMINEEVVVVAHDLTPSDTAQLDRTYVKAFVTDIGGRTSHSAIMARSLEIPAIVGTKEITAKVNAGDILAVNGIEGDVIINPTDDQAAEFQEAAAAYAAQKAEWEKLKEAKTETADGVHFELAANIGTPKDLEGVHNNGAEAVGLYRTEFLYMDSPDFPTEEDQFEAYKAVLEGMDGKPVVVRTMDIGGDKELPYLQLPHEMNPFLGYRALRISLSQLGDDMFRTQLRALLRASVYGNLRIMFPMVATLKEFRAAKKLYEEERAKLIAEGVSVSDSIQVGIMIEIPAAAVLADKFAKEVDFFSIGTNDLIQYTMAADRMNEQVSYLYQPYNPSILRVIKNVIDSAHKEGKWAGMCGEMAGDQTAVPLLVGMGLDEFSMSATSVLKTRSLMKKLNTAAMKELADRALQDCDTMEEVQALVQEYLEK</sequence>
<evidence type="ECO:0000256" key="12">
    <source>
        <dbReference type="ARBA" id="ARBA00022683"/>
    </source>
</evidence>
<dbReference type="PROSITE" id="PS00742">
    <property type="entry name" value="PEP_ENZYMES_2"/>
    <property type="match status" value="1"/>
</dbReference>
<evidence type="ECO:0000256" key="20">
    <source>
        <dbReference type="PIRSR" id="PIRSR000732-3"/>
    </source>
</evidence>
<dbReference type="EMBL" id="AJAP01000007">
    <property type="protein sequence ID" value="EOH89204.1"/>
    <property type="molecule type" value="Genomic_DNA"/>
</dbReference>
<evidence type="ECO:0000256" key="16">
    <source>
        <dbReference type="ARBA" id="ARBA00033235"/>
    </source>
</evidence>
<name>R2SLU6_9ENTE</name>
<feature type="domain" description="PEP-utilising enzyme mobile" evidence="21">
    <location>
        <begin position="155"/>
        <end position="227"/>
    </location>
</feature>
<dbReference type="InterPro" id="IPR023151">
    <property type="entry name" value="PEP_util_CS"/>
</dbReference>
<evidence type="ECO:0000259" key="22">
    <source>
        <dbReference type="Pfam" id="PF02896"/>
    </source>
</evidence>
<dbReference type="InterPro" id="IPR036637">
    <property type="entry name" value="Phosphohistidine_dom_sf"/>
</dbReference>
<dbReference type="Proteomes" id="UP000013777">
    <property type="component" value="Unassembled WGS sequence"/>
</dbReference>
<dbReference type="Gene3D" id="1.10.274.10">
    <property type="entry name" value="PtsI, HPr-binding domain"/>
    <property type="match status" value="1"/>
</dbReference>
<dbReference type="InterPro" id="IPR000121">
    <property type="entry name" value="PEP_util_C"/>
</dbReference>
<dbReference type="GO" id="GO:0008965">
    <property type="term" value="F:phosphoenolpyruvate-protein phosphotransferase activity"/>
    <property type="evidence" value="ECO:0007669"/>
    <property type="project" value="UniProtKB-EC"/>
</dbReference>
<accession>R2SLU6</accession>
<dbReference type="PRINTS" id="PR01736">
    <property type="entry name" value="PHPHTRNFRASE"/>
</dbReference>
<evidence type="ECO:0000256" key="11">
    <source>
        <dbReference type="ARBA" id="ARBA00022679"/>
    </source>
</evidence>
<evidence type="ECO:0000256" key="15">
    <source>
        <dbReference type="ARBA" id="ARBA00022842"/>
    </source>
</evidence>
<comment type="catalytic activity">
    <reaction evidence="1 17">
        <text>L-histidyl-[protein] + phosphoenolpyruvate = N(pros)-phospho-L-histidyl-[protein] + pyruvate</text>
        <dbReference type="Rhea" id="RHEA:23880"/>
        <dbReference type="Rhea" id="RHEA-COMP:9745"/>
        <dbReference type="Rhea" id="RHEA-COMP:9746"/>
        <dbReference type="ChEBI" id="CHEBI:15361"/>
        <dbReference type="ChEBI" id="CHEBI:29979"/>
        <dbReference type="ChEBI" id="CHEBI:58702"/>
        <dbReference type="ChEBI" id="CHEBI:64837"/>
        <dbReference type="EC" id="2.7.3.9"/>
    </reaction>
</comment>
<evidence type="ECO:0000256" key="13">
    <source>
        <dbReference type="ARBA" id="ARBA00022723"/>
    </source>
</evidence>
<gene>
    <name evidence="24" type="ORF">UAS_00743</name>
</gene>
<keyword evidence="11 17" id="KW-0808">Transferase</keyword>
<dbReference type="Pfam" id="PF05524">
    <property type="entry name" value="PEP-utilisers_N"/>
    <property type="match status" value="1"/>
</dbReference>
<dbReference type="Pfam" id="PF00391">
    <property type="entry name" value="PEP-utilizers"/>
    <property type="match status" value="1"/>
</dbReference>
<evidence type="ECO:0000256" key="7">
    <source>
        <dbReference type="ARBA" id="ARBA00016544"/>
    </source>
</evidence>
<dbReference type="InterPro" id="IPR015813">
    <property type="entry name" value="Pyrv/PenolPyrv_kinase-like_dom"/>
</dbReference>
<dbReference type="InterPro" id="IPR040442">
    <property type="entry name" value="Pyrv_kinase-like_dom_sf"/>
</dbReference>
<dbReference type="NCBIfam" id="TIGR01417">
    <property type="entry name" value="PTS_I_fam"/>
    <property type="match status" value="1"/>
</dbReference>
<feature type="domain" description="PEP-utilising enzyme C-terminal" evidence="22">
    <location>
        <begin position="252"/>
        <end position="545"/>
    </location>
</feature>
<dbReference type="SUPFAM" id="SSF52009">
    <property type="entry name" value="Phosphohistidine domain"/>
    <property type="match status" value="1"/>
</dbReference>
<evidence type="ECO:0000313" key="24">
    <source>
        <dbReference type="EMBL" id="EOH89204.1"/>
    </source>
</evidence>
<evidence type="ECO:0000256" key="19">
    <source>
        <dbReference type="PIRSR" id="PIRSR000732-2"/>
    </source>
</evidence>
<dbReference type="SUPFAM" id="SSF51621">
    <property type="entry name" value="Phosphoenolpyruvate/pyruvate domain"/>
    <property type="match status" value="1"/>
</dbReference>
<dbReference type="InterPro" id="IPR008731">
    <property type="entry name" value="PTS_EIN"/>
</dbReference>
<dbReference type="InterPro" id="IPR006318">
    <property type="entry name" value="PTS_EI-like"/>
</dbReference>
<dbReference type="PIRSF" id="PIRSF000732">
    <property type="entry name" value="PTS_enzyme_I"/>
    <property type="match status" value="1"/>
</dbReference>
<keyword evidence="10 17" id="KW-0762">Sugar transport</keyword>
<dbReference type="RefSeq" id="WP_010753393.1">
    <property type="nucleotide sequence ID" value="NZ_ASVU01000002.1"/>
</dbReference>
<keyword evidence="9 17" id="KW-0963">Cytoplasm</keyword>
<dbReference type="Gene3D" id="3.20.20.60">
    <property type="entry name" value="Phosphoenolpyruvate-binding domains"/>
    <property type="match status" value="1"/>
</dbReference>
<dbReference type="GO" id="GO:0046872">
    <property type="term" value="F:metal ion binding"/>
    <property type="evidence" value="ECO:0007669"/>
    <property type="project" value="UniProtKB-KW"/>
</dbReference>
<evidence type="ECO:0000256" key="18">
    <source>
        <dbReference type="PIRSR" id="PIRSR000732-1"/>
    </source>
</evidence>
<evidence type="ECO:0000256" key="14">
    <source>
        <dbReference type="ARBA" id="ARBA00022777"/>
    </source>
</evidence>
<feature type="domain" description="Phosphotransferase system enzyme I N-terminal" evidence="23">
    <location>
        <begin position="6"/>
        <end position="128"/>
    </location>
</feature>
<comment type="similarity">
    <text evidence="5 17">Belongs to the PEP-utilizing enzyme family.</text>
</comment>
<comment type="function">
    <text evidence="3 17">General (non sugar-specific) component of the phosphoenolpyruvate-dependent sugar phosphotransferase system (sugar PTS). This major carbohydrate active-transport system catalyzes the phosphorylation of incoming sugar substrates concomitantly with their translocation across the cell membrane. Enzyme I transfers the phosphoryl group from phosphoenolpyruvate (PEP) to the phosphoryl carrier protein (HPr).</text>
</comment>
<dbReference type="SUPFAM" id="SSF47831">
    <property type="entry name" value="Enzyme I of the PEP:sugar phosphotransferase system HPr-binding (sub)domain"/>
    <property type="match status" value="1"/>
</dbReference>
<dbReference type="InterPro" id="IPR036618">
    <property type="entry name" value="PtsI_HPr-bd_sf"/>
</dbReference>
<feature type="binding site" evidence="20">
    <location>
        <position position="459"/>
    </location>
    <ligand>
        <name>Mg(2+)</name>
        <dbReference type="ChEBI" id="CHEBI:18420"/>
    </ligand>
</feature>
<evidence type="ECO:0000256" key="8">
    <source>
        <dbReference type="ARBA" id="ARBA00022448"/>
    </source>
</evidence>
<keyword evidence="12 17" id="KW-0598">Phosphotransferase system</keyword>
<evidence type="ECO:0000313" key="25">
    <source>
        <dbReference type="Proteomes" id="UP000013777"/>
    </source>
</evidence>
<dbReference type="GO" id="GO:0009401">
    <property type="term" value="P:phosphoenolpyruvate-dependent sugar phosphotransferase system"/>
    <property type="evidence" value="ECO:0007669"/>
    <property type="project" value="UniProtKB-KW"/>
</dbReference>
<dbReference type="AlphaFoldDB" id="R2SLU6"/>
<dbReference type="HOGENOM" id="CLU_007308_7_0_9"/>
<feature type="binding site" evidence="19">
    <location>
        <position position="298"/>
    </location>
    <ligand>
        <name>phosphoenolpyruvate</name>
        <dbReference type="ChEBI" id="CHEBI:58702"/>
    </ligand>
</feature>
<dbReference type="Gene3D" id="3.50.30.10">
    <property type="entry name" value="Phosphohistidine domain"/>
    <property type="match status" value="1"/>
</dbReference>
<dbReference type="PATRIC" id="fig|1158606.3.peg.704"/>
<dbReference type="Pfam" id="PF02896">
    <property type="entry name" value="PEP-utilizers_C"/>
    <property type="match status" value="1"/>
</dbReference>
<feature type="binding site" evidence="20">
    <location>
        <position position="435"/>
    </location>
    <ligand>
        <name>Mg(2+)</name>
        <dbReference type="ChEBI" id="CHEBI:18420"/>
    </ligand>
</feature>
<dbReference type="GO" id="GO:0005737">
    <property type="term" value="C:cytoplasm"/>
    <property type="evidence" value="ECO:0007669"/>
    <property type="project" value="UniProtKB-SubCell"/>
</dbReference>
<evidence type="ECO:0000256" key="5">
    <source>
        <dbReference type="ARBA" id="ARBA00007837"/>
    </source>
</evidence>
<dbReference type="GeneID" id="78365786"/>
<organism evidence="24 25">
    <name type="scientific">Enterococcus asini ATCC 700915</name>
    <dbReference type="NCBI Taxonomy" id="1158606"/>
    <lineage>
        <taxon>Bacteria</taxon>
        <taxon>Bacillati</taxon>
        <taxon>Bacillota</taxon>
        <taxon>Bacilli</taxon>
        <taxon>Lactobacillales</taxon>
        <taxon>Enterococcaceae</taxon>
        <taxon>Enterococcus</taxon>
    </lineage>
</organism>
<dbReference type="PROSITE" id="PS00370">
    <property type="entry name" value="PEP_ENZYMES_PHOS_SITE"/>
    <property type="match status" value="1"/>
</dbReference>
<evidence type="ECO:0000256" key="1">
    <source>
        <dbReference type="ARBA" id="ARBA00000683"/>
    </source>
</evidence>
<evidence type="ECO:0000259" key="23">
    <source>
        <dbReference type="Pfam" id="PF05524"/>
    </source>
</evidence>
<feature type="active site" description="Proton donor" evidence="18">
    <location>
        <position position="506"/>
    </location>
</feature>
<evidence type="ECO:0000256" key="4">
    <source>
        <dbReference type="ARBA" id="ARBA00004496"/>
    </source>
</evidence>
<keyword evidence="8 17" id="KW-0813">Transport</keyword>
<dbReference type="STRING" id="57732.RU94_GL001344"/>
<feature type="binding site" evidence="19">
    <location>
        <position position="469"/>
    </location>
    <ligand>
        <name>phosphoenolpyruvate</name>
        <dbReference type="ChEBI" id="CHEBI:58702"/>
    </ligand>
</feature>
<dbReference type="InterPro" id="IPR050499">
    <property type="entry name" value="PEP-utilizing_PTS_enzyme"/>
</dbReference>
<dbReference type="PANTHER" id="PTHR46244">
    <property type="entry name" value="PHOSPHOENOLPYRUVATE-PROTEIN PHOSPHOTRANSFERASE"/>
    <property type="match status" value="1"/>
</dbReference>